<sequence length="466" mass="51798">MSYLQCTYDVKPGSVAPPVQGLPSTDWHVKEALEYFVRVMLPTQEYHDKGDSAYEFNFNFDGVVGHKYFDGDRFSLLVLSHRLQCIFSSSKVAPRYGNLPGLNLLWTRLFNLMDIVMQRLNHRIATSSDLLPAFGLIRMLMHVELNFVIPTWRVHAEGFGALIKNQPRGLSELFSDYPDVPQYVLLVSSMCNTTSPPDDQITHMSNWSDQDIAIAYSHTGCHGFPCPTAIFQAMIRITHLRTLVAAGTQAPEWERLAREAHAKIQSVDPRNWGEPYSTDGEIYVLSARVYQAAVALYAILALPPQLAAVFAFPQPGGGGEQQAVAENVEATAAKPSFETCDACGAKGPQYARDERDELDLAHAALEDDCGQTAQVRYRSSLFRLFRRATAELPESGGLAWPSAVLGVAFQGHAEEQAILLDHVGYLRGWPGSESGATSLYDKLIEFWGSGKKHWDQCFYEPTSVLT</sequence>
<organism evidence="2 3">
    <name type="scientific">Cordyceps javanica</name>
    <dbReference type="NCBI Taxonomy" id="43265"/>
    <lineage>
        <taxon>Eukaryota</taxon>
        <taxon>Fungi</taxon>
        <taxon>Dikarya</taxon>
        <taxon>Ascomycota</taxon>
        <taxon>Pezizomycotina</taxon>
        <taxon>Sordariomycetes</taxon>
        <taxon>Hypocreomycetidae</taxon>
        <taxon>Hypocreales</taxon>
        <taxon>Cordycipitaceae</taxon>
        <taxon>Cordyceps</taxon>
    </lineage>
</organism>
<name>A0A545VJR8_9HYPO</name>
<dbReference type="InterPro" id="IPR021858">
    <property type="entry name" value="Fun_TF"/>
</dbReference>
<proteinExistence type="predicted"/>
<accession>A0A545VJR8</accession>
<dbReference type="Pfam" id="PF11951">
    <property type="entry name" value="Fungal_trans_2"/>
    <property type="match status" value="1"/>
</dbReference>
<gene>
    <name evidence="2" type="ORF">IF1G_10883</name>
</gene>
<keyword evidence="3" id="KW-1185">Reference proteome</keyword>
<dbReference type="EMBL" id="SPUK01000027">
    <property type="protein sequence ID" value="TQV90404.1"/>
    <property type="molecule type" value="Genomic_DNA"/>
</dbReference>
<dbReference type="OrthoDB" id="4868388at2759"/>
<keyword evidence="1" id="KW-0539">Nucleus</keyword>
<evidence type="ECO:0000256" key="1">
    <source>
        <dbReference type="ARBA" id="ARBA00023242"/>
    </source>
</evidence>
<dbReference type="STRING" id="43265.A0A545VJR8"/>
<dbReference type="AlphaFoldDB" id="A0A545VJR8"/>
<comment type="caution">
    <text evidence="2">The sequence shown here is derived from an EMBL/GenBank/DDBJ whole genome shotgun (WGS) entry which is preliminary data.</text>
</comment>
<protein>
    <submittedName>
        <fullName evidence="2">C6 finger domain-containing protein</fullName>
    </submittedName>
</protein>
<evidence type="ECO:0000313" key="2">
    <source>
        <dbReference type="EMBL" id="TQV90404.1"/>
    </source>
</evidence>
<dbReference type="Proteomes" id="UP000315783">
    <property type="component" value="Unassembled WGS sequence"/>
</dbReference>
<reference evidence="2 3" key="1">
    <citation type="journal article" date="2019" name="Appl. Microbiol. Biotechnol.">
        <title>Genome sequence of Isaria javanica and comparative genome analysis insights into family S53 peptidase evolution in fungal entomopathogens.</title>
        <authorList>
            <person name="Lin R."/>
            <person name="Zhang X."/>
            <person name="Xin B."/>
            <person name="Zou M."/>
            <person name="Gao Y."/>
            <person name="Qin F."/>
            <person name="Hu Q."/>
            <person name="Xie B."/>
            <person name="Cheng X."/>
        </authorList>
    </citation>
    <scope>NUCLEOTIDE SEQUENCE [LARGE SCALE GENOMIC DNA]</scope>
    <source>
        <strain evidence="2 3">IJ1G</strain>
    </source>
</reference>
<evidence type="ECO:0000313" key="3">
    <source>
        <dbReference type="Proteomes" id="UP000315783"/>
    </source>
</evidence>